<reference evidence="2 3" key="1">
    <citation type="submission" date="2016-10" db="EMBL/GenBank/DDBJ databases">
        <authorList>
            <person name="de Groot N.N."/>
        </authorList>
    </citation>
    <scope>NUCLEOTIDE SEQUENCE [LARGE SCALE GENOMIC DNA]</scope>
    <source>
        <strain evidence="2 3">DSM 45610</strain>
    </source>
</reference>
<organism evidence="2 3">
    <name type="scientific">Marininema mesophilum</name>
    <dbReference type="NCBI Taxonomy" id="1048340"/>
    <lineage>
        <taxon>Bacteria</taxon>
        <taxon>Bacillati</taxon>
        <taxon>Bacillota</taxon>
        <taxon>Bacilli</taxon>
        <taxon>Bacillales</taxon>
        <taxon>Thermoactinomycetaceae</taxon>
        <taxon>Marininema</taxon>
    </lineage>
</organism>
<accession>A0A1H3AFH3</accession>
<sequence>MAHSGADYDMIVISTDPSGVKAAKEAARSGKTTLLLQLHPGAVASVMCSTPIPGPNVGQSPAHGVEAFIVQPDDIQVDCITSTPMSSAETSSHHSVYILQSSEDHPNTMDTLREGDIYYPNEESIEEDPSNEEDPSSDAYTDMEEINPSEILRERELRNRSRMIHRTPNIFSFQQNKPSIDKSSQSNSLDTKSESSSLFSQPVIKERELNLRRPGSYRQKESPPSWKQAEENIAPSPYRQEESDHIEAQPPSTWGLNSTSISSESSEELEPTNPSSPSKTPLETKFNQRESPQGPTKPKRSQESEESLLNRSTPLGNLRPFGLKPERPSPVPDEDHVEGAIVWKAPQSSRKIEAPTSSANTQEASSPDENHASSFRKITYEPFSRSKKSRESSNNQTTQAKRPLSSTQKQESNKHQSPSPFPKRTESQKEQLKPVSQTQAPPSIKGKEPSPFMGEAARNILQNSTGLKRDSIDIEDPFGQSYEDLQEPFAQNNPQSEQLEKRKLALRGLHNLINNLG</sequence>
<feature type="compositionally biased region" description="Polar residues" evidence="1">
    <location>
        <begin position="396"/>
        <end position="418"/>
    </location>
</feature>
<proteinExistence type="predicted"/>
<protein>
    <submittedName>
        <fullName evidence="2">Uncharacterized protein</fullName>
    </submittedName>
</protein>
<dbReference type="Proteomes" id="UP000198534">
    <property type="component" value="Unassembled WGS sequence"/>
</dbReference>
<dbReference type="AlphaFoldDB" id="A0A1H3AFH3"/>
<evidence type="ECO:0000256" key="1">
    <source>
        <dbReference type="SAM" id="MobiDB-lite"/>
    </source>
</evidence>
<feature type="compositionally biased region" description="Polar residues" evidence="1">
    <location>
        <begin position="169"/>
        <end position="200"/>
    </location>
</feature>
<feature type="region of interest" description="Disordered" evidence="1">
    <location>
        <begin position="121"/>
        <end position="154"/>
    </location>
</feature>
<feature type="compositionally biased region" description="Basic and acidic residues" evidence="1">
    <location>
        <begin position="423"/>
        <end position="432"/>
    </location>
</feature>
<dbReference type="RefSeq" id="WP_091741557.1">
    <property type="nucleotide sequence ID" value="NZ_FNNQ01000013.1"/>
</dbReference>
<evidence type="ECO:0000313" key="3">
    <source>
        <dbReference type="Proteomes" id="UP000198534"/>
    </source>
</evidence>
<dbReference type="OrthoDB" id="2988864at2"/>
<dbReference type="EMBL" id="FNNQ01000013">
    <property type="protein sequence ID" value="SDX28068.1"/>
    <property type="molecule type" value="Genomic_DNA"/>
</dbReference>
<feature type="compositionally biased region" description="Acidic residues" evidence="1">
    <location>
        <begin position="123"/>
        <end position="147"/>
    </location>
</feature>
<name>A0A1H3AFH3_9BACL</name>
<dbReference type="STRING" id="1048340.SAMN05444487_11358"/>
<feature type="region of interest" description="Disordered" evidence="1">
    <location>
        <begin position="166"/>
        <end position="474"/>
    </location>
</feature>
<evidence type="ECO:0000313" key="2">
    <source>
        <dbReference type="EMBL" id="SDX28068.1"/>
    </source>
</evidence>
<feature type="compositionally biased region" description="Polar residues" evidence="1">
    <location>
        <begin position="355"/>
        <end position="367"/>
    </location>
</feature>
<gene>
    <name evidence="2" type="ORF">SAMN05444487_11358</name>
</gene>
<keyword evidence="3" id="KW-1185">Reference proteome</keyword>